<reference evidence="2" key="2">
    <citation type="submission" date="2018-04" db="EMBL/GenBank/DDBJ databases">
        <title>OnivRS2 (Oryza nivara Reference Sequence Version 2).</title>
        <authorList>
            <person name="Zhang J."/>
            <person name="Kudrna D."/>
            <person name="Lee S."/>
            <person name="Talag J."/>
            <person name="Rajasekar S."/>
            <person name="Welchert J."/>
            <person name="Hsing Y.-I."/>
            <person name="Wing R.A."/>
        </authorList>
    </citation>
    <scope>NUCLEOTIDE SEQUENCE [LARGE SCALE GENOMIC DNA]</scope>
    <source>
        <strain evidence="2">SL10</strain>
    </source>
</reference>
<evidence type="ECO:0000313" key="2">
    <source>
        <dbReference type="EnsemblPlants" id="ONIVA05G06470.1"/>
    </source>
</evidence>
<dbReference type="HOGENOM" id="CLU_546756_0_0_1"/>
<dbReference type="Proteomes" id="UP000006591">
    <property type="component" value="Chromosome 5"/>
</dbReference>
<evidence type="ECO:0000256" key="1">
    <source>
        <dbReference type="SAM" id="MobiDB-lite"/>
    </source>
</evidence>
<sequence>MASRCALRRRPNSVAGPLRLAPSSPAIDPATSSGLHPIYLLLRESKETRLGAKNLYYPILARYQDLIHHKHHPPRGKNRMIPDRFNMILLKYHLIPRNYHLLRGKNHMITYMYHLITSWYRVIHTRYHAILPRIRYYTIPITYQAILVRYHMIPIRYRAISTTYRGDTCEASRCRGIVASGRVLPRPRSTLNPNLIAGSRFLPHPWSTSELVTNDHVLRWELITGSRHHLSQRPRPPCQSSSLAPPPSPRRILRRPRPTPELVAGTVFVTTQILRRPCDHAPHRSSPAATSSTPEVVGAGRVSATGVSLICAAPTVACALASEGGGQGAIPLGQYPNGIPLYSSPQNHTSCLSPLINYSLTYQPLSSFLSMFSLIDRSLLPRIHSSPAGSDVRQRASMVGFWQRQRRQLRAVEAEERWAFDDGDGKINGRSHIHKSWFQRHAWASNNDGSGVGELGDGGCCVGSLVMMGCSVMAILALGSLAVADLAALASRKANPPIAASGATGPRGDNNGVFNAWELDGGRSATAGLSP</sequence>
<feature type="region of interest" description="Disordered" evidence="1">
    <location>
        <begin position="229"/>
        <end position="257"/>
    </location>
</feature>
<accession>A0A0E0HAM2</accession>
<evidence type="ECO:0000313" key="3">
    <source>
        <dbReference type="Proteomes" id="UP000006591"/>
    </source>
</evidence>
<protein>
    <submittedName>
        <fullName evidence="2">Uncharacterized protein</fullName>
    </submittedName>
</protein>
<keyword evidence="3" id="KW-1185">Reference proteome</keyword>
<dbReference type="EnsemblPlants" id="ONIVA05G06470.1">
    <property type="protein sequence ID" value="ONIVA05G06470.1"/>
    <property type="gene ID" value="ONIVA05G06470"/>
</dbReference>
<name>A0A0E0HAM2_ORYNI</name>
<proteinExistence type="predicted"/>
<organism evidence="2">
    <name type="scientific">Oryza nivara</name>
    <name type="common">Indian wild rice</name>
    <name type="synonym">Oryza sativa f. spontanea</name>
    <dbReference type="NCBI Taxonomy" id="4536"/>
    <lineage>
        <taxon>Eukaryota</taxon>
        <taxon>Viridiplantae</taxon>
        <taxon>Streptophyta</taxon>
        <taxon>Embryophyta</taxon>
        <taxon>Tracheophyta</taxon>
        <taxon>Spermatophyta</taxon>
        <taxon>Magnoliopsida</taxon>
        <taxon>Liliopsida</taxon>
        <taxon>Poales</taxon>
        <taxon>Poaceae</taxon>
        <taxon>BOP clade</taxon>
        <taxon>Oryzoideae</taxon>
        <taxon>Oryzeae</taxon>
        <taxon>Oryzinae</taxon>
        <taxon>Oryza</taxon>
    </lineage>
</organism>
<dbReference type="Gramene" id="ONIVA05G06470.1">
    <property type="protein sequence ID" value="ONIVA05G06470.1"/>
    <property type="gene ID" value="ONIVA05G06470"/>
</dbReference>
<reference evidence="2" key="1">
    <citation type="submission" date="2015-04" db="UniProtKB">
        <authorList>
            <consortium name="EnsemblPlants"/>
        </authorList>
    </citation>
    <scope>IDENTIFICATION</scope>
    <source>
        <strain evidence="2">SL10</strain>
    </source>
</reference>
<dbReference type="AlphaFoldDB" id="A0A0E0HAM2"/>